<dbReference type="GO" id="GO:0016020">
    <property type="term" value="C:membrane"/>
    <property type="evidence" value="ECO:0007669"/>
    <property type="project" value="TreeGrafter"/>
</dbReference>
<accession>A0A554VEJ9</accession>
<dbReference type="InterPro" id="IPR011330">
    <property type="entry name" value="Glyco_hydro/deAcase_b/a-brl"/>
</dbReference>
<dbReference type="GO" id="GO:0016810">
    <property type="term" value="F:hydrolase activity, acting on carbon-nitrogen (but not peptide) bonds"/>
    <property type="evidence" value="ECO:0007669"/>
    <property type="project" value="InterPro"/>
</dbReference>
<evidence type="ECO:0000313" key="5">
    <source>
        <dbReference type="Proteomes" id="UP000318833"/>
    </source>
</evidence>
<evidence type="ECO:0000313" key="4">
    <source>
        <dbReference type="EMBL" id="TSE05490.1"/>
    </source>
</evidence>
<keyword evidence="1" id="KW-0479">Metal-binding</keyword>
<sequence>MPKIPNKTPRLVKKIFPKYIWDFCHISENKIYLTFDDGPIPVITEFVLEQLNRYNAKATFFCIGDNIKKHPKVFNSILSQGHAIGNHTTNHLKAWKSDHDTYIQNVIECEEIIKKHSTSNQNTQKLFRPPYGQISHSKFKTLENLGYQTILWDVLSKDWELSTSPEECYQNVIESVRPGSIIVFHDSIKASKNLTVTLPKVLEYFTNRGFVFEAIEF</sequence>
<dbReference type="OrthoDB" id="9812065at2"/>
<dbReference type="PANTHER" id="PTHR10587:SF133">
    <property type="entry name" value="CHITIN DEACETYLASE 1-RELATED"/>
    <property type="match status" value="1"/>
</dbReference>
<dbReference type="InterPro" id="IPR002509">
    <property type="entry name" value="NODB_dom"/>
</dbReference>
<dbReference type="RefSeq" id="WP_143918034.1">
    <property type="nucleotide sequence ID" value="NZ_CANLFO010000016.1"/>
</dbReference>
<dbReference type="InterPro" id="IPR050248">
    <property type="entry name" value="Polysacc_deacetylase_ArnD"/>
</dbReference>
<dbReference type="GO" id="GO:0046872">
    <property type="term" value="F:metal ion binding"/>
    <property type="evidence" value="ECO:0007669"/>
    <property type="project" value="UniProtKB-KW"/>
</dbReference>
<dbReference type="SUPFAM" id="SSF88713">
    <property type="entry name" value="Glycoside hydrolase/deacetylase"/>
    <property type="match status" value="1"/>
</dbReference>
<evidence type="ECO:0000259" key="3">
    <source>
        <dbReference type="PROSITE" id="PS51677"/>
    </source>
</evidence>
<comment type="caution">
    <text evidence="4">The sequence shown here is derived from an EMBL/GenBank/DDBJ whole genome shotgun (WGS) entry which is preliminary data.</text>
</comment>
<dbReference type="Gene3D" id="3.20.20.370">
    <property type="entry name" value="Glycoside hydrolase/deacetylase"/>
    <property type="match status" value="1"/>
</dbReference>
<dbReference type="PANTHER" id="PTHR10587">
    <property type="entry name" value="GLYCOSYL TRANSFERASE-RELATED"/>
    <property type="match status" value="1"/>
</dbReference>
<dbReference type="EMBL" id="VLNR01000060">
    <property type="protein sequence ID" value="TSE05490.1"/>
    <property type="molecule type" value="Genomic_DNA"/>
</dbReference>
<feature type="domain" description="NodB homology" evidence="3">
    <location>
        <begin position="29"/>
        <end position="213"/>
    </location>
</feature>
<keyword evidence="2" id="KW-0378">Hydrolase</keyword>
<dbReference type="AlphaFoldDB" id="A0A554VEJ9"/>
<protein>
    <submittedName>
        <fullName evidence="4">Polysaccharide deacetylase family protein</fullName>
    </submittedName>
</protein>
<proteinExistence type="predicted"/>
<dbReference type="Pfam" id="PF01522">
    <property type="entry name" value="Polysacc_deac_1"/>
    <property type="match status" value="1"/>
</dbReference>
<keyword evidence="5" id="KW-1185">Reference proteome</keyword>
<dbReference type="GO" id="GO:0005975">
    <property type="term" value="P:carbohydrate metabolic process"/>
    <property type="evidence" value="ECO:0007669"/>
    <property type="project" value="InterPro"/>
</dbReference>
<evidence type="ECO:0000256" key="2">
    <source>
        <dbReference type="ARBA" id="ARBA00022801"/>
    </source>
</evidence>
<reference evidence="4 5" key="1">
    <citation type="submission" date="2019-07" db="EMBL/GenBank/DDBJ databases">
        <title>The draft genome sequence of Aquimarina algiphila M91.</title>
        <authorList>
            <person name="Meng X."/>
        </authorList>
    </citation>
    <scope>NUCLEOTIDE SEQUENCE [LARGE SCALE GENOMIC DNA]</scope>
    <source>
        <strain evidence="4 5">M91</strain>
    </source>
</reference>
<organism evidence="4 5">
    <name type="scientific">Aquimarina algiphila</name>
    <dbReference type="NCBI Taxonomy" id="2047982"/>
    <lineage>
        <taxon>Bacteria</taxon>
        <taxon>Pseudomonadati</taxon>
        <taxon>Bacteroidota</taxon>
        <taxon>Flavobacteriia</taxon>
        <taxon>Flavobacteriales</taxon>
        <taxon>Flavobacteriaceae</taxon>
        <taxon>Aquimarina</taxon>
    </lineage>
</organism>
<dbReference type="CDD" id="cd10917">
    <property type="entry name" value="CE4_NodB_like_6s_7s"/>
    <property type="match status" value="1"/>
</dbReference>
<dbReference type="PROSITE" id="PS51677">
    <property type="entry name" value="NODB"/>
    <property type="match status" value="1"/>
</dbReference>
<dbReference type="Proteomes" id="UP000318833">
    <property type="component" value="Unassembled WGS sequence"/>
</dbReference>
<name>A0A554VEJ9_9FLAO</name>
<gene>
    <name evidence="4" type="ORF">FOF46_22740</name>
</gene>
<evidence type="ECO:0000256" key="1">
    <source>
        <dbReference type="ARBA" id="ARBA00022723"/>
    </source>
</evidence>